<evidence type="ECO:0000259" key="1">
    <source>
        <dbReference type="Pfam" id="PF01266"/>
    </source>
</evidence>
<organism evidence="2 3">
    <name type="scientific">Candidatus Yanofskybacteria bacterium RIFCSPHIGHO2_01_FULL_41_53</name>
    <dbReference type="NCBI Taxonomy" id="1802663"/>
    <lineage>
        <taxon>Bacteria</taxon>
        <taxon>Candidatus Yanofskyibacteriota</taxon>
    </lineage>
</organism>
<dbReference type="SUPFAM" id="SSF51905">
    <property type="entry name" value="FAD/NAD(P)-binding domain"/>
    <property type="match status" value="1"/>
</dbReference>
<dbReference type="AlphaFoldDB" id="A0A1F8EFT6"/>
<sequence>MLPKGELYFFVDLAYSMAIIGSLKRLSMSVANQIKTDLIIIGGGIMGSAVAYQAALLGVKSVILENNNLAGPHYSTNIWAPRADYMPSDIDEVERTTYECCRWLHILPECFSPQLFLILINSRTPYKYNDFRSLLRLYDRLTKERLSPFPSKSFGISEAGLRKMEPNLRVGKFDRGLGFYELVSDPKIIAKALKSRTESLVLGNKMLRIRKIAGYERNSDGMISRVIIITESDDVIVLSKSRGIPAVINATGPWINQTASDLGINFPIESHIGVQGAIFEKYCFQSNLLIFAEDGKYLIVRPYKDHVQIGPTNKFYGGTIDEFKSDKEKMEKHLSYLERNFKEIVELNYTNKDLVLKSVGARLKLKLPINSNRPFIFSENNASISNYFAVYPGKLPSALRTADELLKIVAERGLTPYSIKHFIGSTKGVLIGERRTKNSVLLWMEKIKSLFIVGINIFIDKFKSKTPRK</sequence>
<reference evidence="2 3" key="1">
    <citation type="journal article" date="2016" name="Nat. Commun.">
        <title>Thousands of microbial genomes shed light on interconnected biogeochemical processes in an aquifer system.</title>
        <authorList>
            <person name="Anantharaman K."/>
            <person name="Brown C.T."/>
            <person name="Hug L.A."/>
            <person name="Sharon I."/>
            <person name="Castelle C.J."/>
            <person name="Probst A.J."/>
            <person name="Thomas B.C."/>
            <person name="Singh A."/>
            <person name="Wilkins M.J."/>
            <person name="Karaoz U."/>
            <person name="Brodie E.L."/>
            <person name="Williams K.H."/>
            <person name="Hubbard S.S."/>
            <person name="Banfield J.F."/>
        </authorList>
    </citation>
    <scope>NUCLEOTIDE SEQUENCE [LARGE SCALE GENOMIC DNA]</scope>
</reference>
<evidence type="ECO:0000313" key="3">
    <source>
        <dbReference type="Proteomes" id="UP000177117"/>
    </source>
</evidence>
<dbReference type="Gene3D" id="3.30.9.10">
    <property type="entry name" value="D-Amino Acid Oxidase, subunit A, domain 2"/>
    <property type="match status" value="1"/>
</dbReference>
<dbReference type="InterPro" id="IPR006076">
    <property type="entry name" value="FAD-dep_OxRdtase"/>
</dbReference>
<dbReference type="InterPro" id="IPR036188">
    <property type="entry name" value="FAD/NAD-bd_sf"/>
</dbReference>
<protein>
    <recommendedName>
        <fullName evidence="1">FAD dependent oxidoreductase domain-containing protein</fullName>
    </recommendedName>
</protein>
<dbReference type="Pfam" id="PF01266">
    <property type="entry name" value="DAO"/>
    <property type="match status" value="1"/>
</dbReference>
<evidence type="ECO:0000313" key="2">
    <source>
        <dbReference type="EMBL" id="OGM99704.1"/>
    </source>
</evidence>
<dbReference type="Proteomes" id="UP000177117">
    <property type="component" value="Unassembled WGS sequence"/>
</dbReference>
<accession>A0A1F8EFT6</accession>
<comment type="caution">
    <text evidence="2">The sequence shown here is derived from an EMBL/GenBank/DDBJ whole genome shotgun (WGS) entry which is preliminary data.</text>
</comment>
<feature type="domain" description="FAD dependent oxidoreductase" evidence="1">
    <location>
        <begin position="37"/>
        <end position="348"/>
    </location>
</feature>
<dbReference type="EMBL" id="MGJD01000037">
    <property type="protein sequence ID" value="OGM99704.1"/>
    <property type="molecule type" value="Genomic_DNA"/>
</dbReference>
<gene>
    <name evidence="2" type="ORF">A2650_00960</name>
</gene>
<proteinExistence type="predicted"/>
<dbReference type="Gene3D" id="3.50.50.60">
    <property type="entry name" value="FAD/NAD(P)-binding domain"/>
    <property type="match status" value="1"/>
</dbReference>
<name>A0A1F8EFT6_9BACT</name>